<name>A0ABR4BM43_9LECA</name>
<sequence length="103" mass="11696">MIHELTGEMRTLKQISSHINKSKSLYVNTSKDRDRPTVQTALPIPPSFLAVNHAIYGGLSTHLKSRLCFDFVGDNDALQQLCTSPSPTILCCFREKRLEFMER</sequence>
<proteinExistence type="predicted"/>
<protein>
    <submittedName>
        <fullName evidence="1">Uncharacterized protein</fullName>
    </submittedName>
</protein>
<evidence type="ECO:0000313" key="1">
    <source>
        <dbReference type="EMBL" id="KAL2058101.1"/>
    </source>
</evidence>
<organism evidence="1 2">
    <name type="scientific">Lepraria finkii</name>
    <dbReference type="NCBI Taxonomy" id="1340010"/>
    <lineage>
        <taxon>Eukaryota</taxon>
        <taxon>Fungi</taxon>
        <taxon>Dikarya</taxon>
        <taxon>Ascomycota</taxon>
        <taxon>Pezizomycotina</taxon>
        <taxon>Lecanoromycetes</taxon>
        <taxon>OSLEUM clade</taxon>
        <taxon>Lecanoromycetidae</taxon>
        <taxon>Lecanorales</taxon>
        <taxon>Lecanorineae</taxon>
        <taxon>Stereocaulaceae</taxon>
        <taxon>Lepraria</taxon>
    </lineage>
</organism>
<dbReference type="Proteomes" id="UP001590951">
    <property type="component" value="Unassembled WGS sequence"/>
</dbReference>
<reference evidence="1 2" key="1">
    <citation type="submission" date="2024-09" db="EMBL/GenBank/DDBJ databases">
        <title>Rethinking Asexuality: The Enigmatic Case of Functional Sexual Genes in Lepraria (Stereocaulaceae).</title>
        <authorList>
            <person name="Doellman M."/>
            <person name="Sun Y."/>
            <person name="Barcenas-Pena A."/>
            <person name="Lumbsch H.T."/>
            <person name="Grewe F."/>
        </authorList>
    </citation>
    <scope>NUCLEOTIDE SEQUENCE [LARGE SCALE GENOMIC DNA]</scope>
    <source>
        <strain evidence="1 2">Grewe 0041</strain>
    </source>
</reference>
<gene>
    <name evidence="1" type="ORF">ABVK25_001719</name>
</gene>
<evidence type="ECO:0000313" key="2">
    <source>
        <dbReference type="Proteomes" id="UP001590951"/>
    </source>
</evidence>
<comment type="caution">
    <text evidence="1">The sequence shown here is derived from an EMBL/GenBank/DDBJ whole genome shotgun (WGS) entry which is preliminary data.</text>
</comment>
<keyword evidence="2" id="KW-1185">Reference proteome</keyword>
<accession>A0ABR4BM43</accession>
<dbReference type="EMBL" id="JBHFEH010000003">
    <property type="protein sequence ID" value="KAL2058101.1"/>
    <property type="molecule type" value="Genomic_DNA"/>
</dbReference>